<protein>
    <recommendedName>
        <fullName evidence="15">Cytochrome P450</fullName>
    </recommendedName>
</protein>
<dbReference type="GO" id="GO:0004497">
    <property type="term" value="F:monooxygenase activity"/>
    <property type="evidence" value="ECO:0000318"/>
    <property type="project" value="GO_Central"/>
</dbReference>
<keyword evidence="8 11" id="KW-0408">Iron</keyword>
<dbReference type="STRING" id="88036.D8RG42"/>
<evidence type="ECO:0000256" key="8">
    <source>
        <dbReference type="ARBA" id="ARBA00023004"/>
    </source>
</evidence>
<keyword evidence="14" id="KW-1185">Reference proteome</keyword>
<comment type="cofactor">
    <cofactor evidence="11">
        <name>heme</name>
        <dbReference type="ChEBI" id="CHEBI:30413"/>
    </cofactor>
</comment>
<dbReference type="InterPro" id="IPR002401">
    <property type="entry name" value="Cyt_P450_E_grp-I"/>
</dbReference>
<keyword evidence="4" id="KW-0812">Transmembrane</keyword>
<evidence type="ECO:0000256" key="12">
    <source>
        <dbReference type="RuleBase" id="RU000461"/>
    </source>
</evidence>
<dbReference type="Pfam" id="PF00067">
    <property type="entry name" value="p450"/>
    <property type="match status" value="1"/>
</dbReference>
<keyword evidence="10" id="KW-0472">Membrane</keyword>
<keyword evidence="9 12" id="KW-0503">Monooxygenase</keyword>
<keyword evidence="3 11" id="KW-0349">Heme</keyword>
<dbReference type="HOGENOM" id="CLU_001570_5_0_1"/>
<dbReference type="InParanoid" id="D8RG42"/>
<comment type="similarity">
    <text evidence="2 12">Belongs to the cytochrome P450 family.</text>
</comment>
<dbReference type="Gramene" id="EFJ29230">
    <property type="protein sequence ID" value="EFJ29230"/>
    <property type="gene ID" value="SELMODRAFT_92836"/>
</dbReference>
<evidence type="ECO:0000256" key="1">
    <source>
        <dbReference type="ARBA" id="ARBA00004370"/>
    </source>
</evidence>
<reference evidence="13 14" key="1">
    <citation type="journal article" date="2011" name="Science">
        <title>The Selaginella genome identifies genetic changes associated with the evolution of vascular plants.</title>
        <authorList>
            <person name="Banks J.A."/>
            <person name="Nishiyama T."/>
            <person name="Hasebe M."/>
            <person name="Bowman J.L."/>
            <person name="Gribskov M."/>
            <person name="dePamphilis C."/>
            <person name="Albert V.A."/>
            <person name="Aono N."/>
            <person name="Aoyama T."/>
            <person name="Ambrose B.A."/>
            <person name="Ashton N.W."/>
            <person name="Axtell M.J."/>
            <person name="Barker E."/>
            <person name="Barker M.S."/>
            <person name="Bennetzen J.L."/>
            <person name="Bonawitz N.D."/>
            <person name="Chapple C."/>
            <person name="Cheng C."/>
            <person name="Correa L.G."/>
            <person name="Dacre M."/>
            <person name="DeBarry J."/>
            <person name="Dreyer I."/>
            <person name="Elias M."/>
            <person name="Engstrom E.M."/>
            <person name="Estelle M."/>
            <person name="Feng L."/>
            <person name="Finet C."/>
            <person name="Floyd S.K."/>
            <person name="Frommer W.B."/>
            <person name="Fujita T."/>
            <person name="Gramzow L."/>
            <person name="Gutensohn M."/>
            <person name="Harholt J."/>
            <person name="Hattori M."/>
            <person name="Heyl A."/>
            <person name="Hirai T."/>
            <person name="Hiwatashi Y."/>
            <person name="Ishikawa M."/>
            <person name="Iwata M."/>
            <person name="Karol K.G."/>
            <person name="Koehler B."/>
            <person name="Kolukisaoglu U."/>
            <person name="Kubo M."/>
            <person name="Kurata T."/>
            <person name="Lalonde S."/>
            <person name="Li K."/>
            <person name="Li Y."/>
            <person name="Litt A."/>
            <person name="Lyons E."/>
            <person name="Manning G."/>
            <person name="Maruyama T."/>
            <person name="Michael T.P."/>
            <person name="Mikami K."/>
            <person name="Miyazaki S."/>
            <person name="Morinaga S."/>
            <person name="Murata T."/>
            <person name="Mueller-Roeber B."/>
            <person name="Nelson D.R."/>
            <person name="Obara M."/>
            <person name="Oguri Y."/>
            <person name="Olmstead R.G."/>
            <person name="Onodera N."/>
            <person name="Petersen B.L."/>
            <person name="Pils B."/>
            <person name="Prigge M."/>
            <person name="Rensing S.A."/>
            <person name="Riano-Pachon D.M."/>
            <person name="Roberts A.W."/>
            <person name="Sato Y."/>
            <person name="Scheller H.V."/>
            <person name="Schulz B."/>
            <person name="Schulz C."/>
            <person name="Shakirov E.V."/>
            <person name="Shibagaki N."/>
            <person name="Shinohara N."/>
            <person name="Shippen D.E."/>
            <person name="Soerensen I."/>
            <person name="Sotooka R."/>
            <person name="Sugimoto N."/>
            <person name="Sugita M."/>
            <person name="Sumikawa N."/>
            <person name="Tanurdzic M."/>
            <person name="Theissen G."/>
            <person name="Ulvskov P."/>
            <person name="Wakazuki S."/>
            <person name="Weng J.K."/>
            <person name="Willats W.W."/>
            <person name="Wipf D."/>
            <person name="Wolf P.G."/>
            <person name="Yang L."/>
            <person name="Zimmer A.D."/>
            <person name="Zhu Q."/>
            <person name="Mitros T."/>
            <person name="Hellsten U."/>
            <person name="Loque D."/>
            <person name="Otillar R."/>
            <person name="Salamov A."/>
            <person name="Schmutz J."/>
            <person name="Shapiro H."/>
            <person name="Lindquist E."/>
            <person name="Lucas S."/>
            <person name="Rokhsar D."/>
            <person name="Grigoriev I.V."/>
        </authorList>
    </citation>
    <scope>NUCLEOTIDE SEQUENCE [LARGE SCALE GENOMIC DNA]</scope>
</reference>
<evidence type="ECO:0000256" key="4">
    <source>
        <dbReference type="ARBA" id="ARBA00022692"/>
    </source>
</evidence>
<name>D8RG42_SELML</name>
<dbReference type="PANTHER" id="PTHR24282:SF211">
    <property type="entry name" value="CYTOCHROME P450-RELATED"/>
    <property type="match status" value="1"/>
</dbReference>
<keyword evidence="6" id="KW-1133">Transmembrane helix</keyword>
<dbReference type="InterPro" id="IPR050665">
    <property type="entry name" value="Cytochrome_P450_Monooxygen"/>
</dbReference>
<evidence type="ECO:0000256" key="7">
    <source>
        <dbReference type="ARBA" id="ARBA00023002"/>
    </source>
</evidence>
<evidence type="ECO:0000256" key="10">
    <source>
        <dbReference type="ARBA" id="ARBA00023136"/>
    </source>
</evidence>
<dbReference type="AlphaFoldDB" id="D8RG42"/>
<dbReference type="GO" id="GO:0005506">
    <property type="term" value="F:iron ion binding"/>
    <property type="evidence" value="ECO:0007669"/>
    <property type="project" value="InterPro"/>
</dbReference>
<evidence type="ECO:0000256" key="3">
    <source>
        <dbReference type="ARBA" id="ARBA00022617"/>
    </source>
</evidence>
<dbReference type="PROSITE" id="PS00086">
    <property type="entry name" value="CYTOCHROME_P450"/>
    <property type="match status" value="1"/>
</dbReference>
<dbReference type="KEGG" id="smo:SELMODRAFT_92836"/>
<dbReference type="PRINTS" id="PR00463">
    <property type="entry name" value="EP450I"/>
</dbReference>
<evidence type="ECO:0000256" key="5">
    <source>
        <dbReference type="ARBA" id="ARBA00022723"/>
    </source>
</evidence>
<dbReference type="EMBL" id="GL377578">
    <property type="protein sequence ID" value="EFJ29230.1"/>
    <property type="molecule type" value="Genomic_DNA"/>
</dbReference>
<organism evidence="14">
    <name type="scientific">Selaginella moellendorffii</name>
    <name type="common">Spikemoss</name>
    <dbReference type="NCBI Taxonomy" id="88036"/>
    <lineage>
        <taxon>Eukaryota</taxon>
        <taxon>Viridiplantae</taxon>
        <taxon>Streptophyta</taxon>
        <taxon>Embryophyta</taxon>
        <taxon>Tracheophyta</taxon>
        <taxon>Lycopodiopsida</taxon>
        <taxon>Selaginellales</taxon>
        <taxon>Selaginellaceae</taxon>
        <taxon>Selaginella</taxon>
    </lineage>
</organism>
<dbReference type="Proteomes" id="UP000001514">
    <property type="component" value="Unassembled WGS sequence"/>
</dbReference>
<evidence type="ECO:0000256" key="9">
    <source>
        <dbReference type="ARBA" id="ARBA00023033"/>
    </source>
</evidence>
<keyword evidence="5 11" id="KW-0479">Metal-binding</keyword>
<dbReference type="InterPro" id="IPR001128">
    <property type="entry name" value="Cyt_P450"/>
</dbReference>
<keyword evidence="7 12" id="KW-0560">Oxidoreductase</keyword>
<sequence>MWLVLLAVLAGLLLILWFQCCSFLVYHLWRPKVLEKVMSAQGVTGPPQKNLLTQIWELPDMEQVSHDIVPHAIPFHHARLQKCGPLHINWWRVEPRVELADIDLMRKALLKGPEFFGKSPVLGMIADDIFGGGVFDASGRDWVEQRRVVVPVFHADKIKGMVRTMYENTQSFLENWVTLIRNGGTGEKALDVFPEFVELTAPIIGQAAFGASSSTSIAIVKLLRLLFALQWQQVRYASLPFLPTNRERWRIKREIHRLLRVEIDSRRALTRENCAASHGSDLLGTMLDSNWDDELIITESKTFYTTGHMSLTSLYSWVMLLLAVNPEWQEKARVEVLELVAREGPLDNAQALDKLKLVEMIIMETMRLYPAFPIIPRIALEDCYVDHLFIPKGLAVSVHNTVIQHSAEMWGEDANEFNPGRFANGSLAASKHPMAFMPFSFGARACVGRAYSQVQAKVVVASLLQRFRWSLSPDYRHNPVAAGLLLPKNGVPIVLKLLDSKTIVTNGMKATGERS</sequence>
<dbReference type="GO" id="GO:0016020">
    <property type="term" value="C:membrane"/>
    <property type="evidence" value="ECO:0007669"/>
    <property type="project" value="UniProtKB-SubCell"/>
</dbReference>
<evidence type="ECO:0008006" key="15">
    <source>
        <dbReference type="Google" id="ProtNLM"/>
    </source>
</evidence>
<dbReference type="SUPFAM" id="SSF48264">
    <property type="entry name" value="Cytochrome P450"/>
    <property type="match status" value="1"/>
</dbReference>
<dbReference type="InterPro" id="IPR036396">
    <property type="entry name" value="Cyt_P450_sf"/>
</dbReference>
<dbReference type="GO" id="GO:0020037">
    <property type="term" value="F:heme binding"/>
    <property type="evidence" value="ECO:0007669"/>
    <property type="project" value="InterPro"/>
</dbReference>
<feature type="binding site" description="axial binding residue" evidence="11">
    <location>
        <position position="446"/>
    </location>
    <ligand>
        <name>heme</name>
        <dbReference type="ChEBI" id="CHEBI:30413"/>
    </ligand>
    <ligandPart>
        <name>Fe</name>
        <dbReference type="ChEBI" id="CHEBI:18248"/>
    </ligandPart>
</feature>
<dbReference type="InterPro" id="IPR017972">
    <property type="entry name" value="Cyt_P450_CS"/>
</dbReference>
<accession>D8RG42</accession>
<evidence type="ECO:0000256" key="6">
    <source>
        <dbReference type="ARBA" id="ARBA00022989"/>
    </source>
</evidence>
<dbReference type="GO" id="GO:0016705">
    <property type="term" value="F:oxidoreductase activity, acting on paired donors, with incorporation or reduction of molecular oxygen"/>
    <property type="evidence" value="ECO:0007669"/>
    <property type="project" value="InterPro"/>
</dbReference>
<comment type="subcellular location">
    <subcellularLocation>
        <location evidence="1">Membrane</location>
    </subcellularLocation>
</comment>
<dbReference type="PRINTS" id="PR00385">
    <property type="entry name" value="P450"/>
</dbReference>
<dbReference type="Gene3D" id="1.10.630.10">
    <property type="entry name" value="Cytochrome P450"/>
    <property type="match status" value="1"/>
</dbReference>
<evidence type="ECO:0000313" key="14">
    <source>
        <dbReference type="Proteomes" id="UP000001514"/>
    </source>
</evidence>
<dbReference type="eggNOG" id="KOG0157">
    <property type="taxonomic scope" value="Eukaryota"/>
</dbReference>
<dbReference type="PANTHER" id="PTHR24282">
    <property type="entry name" value="CYTOCHROME P450 FAMILY MEMBER"/>
    <property type="match status" value="1"/>
</dbReference>
<evidence type="ECO:0000256" key="2">
    <source>
        <dbReference type="ARBA" id="ARBA00010617"/>
    </source>
</evidence>
<evidence type="ECO:0000256" key="11">
    <source>
        <dbReference type="PIRSR" id="PIRSR602401-1"/>
    </source>
</evidence>
<evidence type="ECO:0000313" key="13">
    <source>
        <dbReference type="EMBL" id="EFJ29230.1"/>
    </source>
</evidence>
<proteinExistence type="inferred from homology"/>
<gene>
    <name evidence="13" type="ORF">SELMODRAFT_92836</name>
</gene>